<comment type="caution">
    <text evidence="1">The sequence shown here is derived from an EMBL/GenBank/DDBJ whole genome shotgun (WGS) entry which is preliminary data.</text>
</comment>
<name>A0A107EYP3_9BURK</name>
<dbReference type="AlphaFoldDB" id="A0A107EYP3"/>
<proteinExistence type="predicted"/>
<organism evidence="1 2">
    <name type="scientific">Burkholderia ubonensis</name>
    <dbReference type="NCBI Taxonomy" id="101571"/>
    <lineage>
        <taxon>Bacteria</taxon>
        <taxon>Pseudomonadati</taxon>
        <taxon>Pseudomonadota</taxon>
        <taxon>Betaproteobacteria</taxon>
        <taxon>Burkholderiales</taxon>
        <taxon>Burkholderiaceae</taxon>
        <taxon>Burkholderia</taxon>
        <taxon>Burkholderia cepacia complex</taxon>
    </lineage>
</organism>
<dbReference type="OrthoDB" id="9015467at2"/>
<protein>
    <submittedName>
        <fullName evidence="1">Uncharacterized protein</fullName>
    </submittedName>
</protein>
<dbReference type="Proteomes" id="UP000062998">
    <property type="component" value="Unassembled WGS sequence"/>
</dbReference>
<evidence type="ECO:0000313" key="2">
    <source>
        <dbReference type="Proteomes" id="UP000062998"/>
    </source>
</evidence>
<accession>A0A107EYP3</accession>
<dbReference type="RefSeq" id="WP_060322501.1">
    <property type="nucleotide sequence ID" value="NZ_LPIU01000052.1"/>
</dbReference>
<gene>
    <name evidence="1" type="ORF">WL73_33310</name>
</gene>
<dbReference type="EMBL" id="LPIX01000015">
    <property type="protein sequence ID" value="KWE11025.1"/>
    <property type="molecule type" value="Genomic_DNA"/>
</dbReference>
<evidence type="ECO:0000313" key="1">
    <source>
        <dbReference type="EMBL" id="KWE11025.1"/>
    </source>
</evidence>
<reference evidence="1 2" key="1">
    <citation type="submission" date="2015-11" db="EMBL/GenBank/DDBJ databases">
        <title>Expanding the genomic diversity of Burkholderia species for the development of highly accurate diagnostics.</title>
        <authorList>
            <person name="Sahl J."/>
            <person name="Keim P."/>
            <person name="Wagner D."/>
        </authorList>
    </citation>
    <scope>NUCLEOTIDE SEQUENCE [LARGE SCALE GENOMIC DNA]</scope>
    <source>
        <strain evidence="1 2">MSMB2167WGS</strain>
    </source>
</reference>
<sequence>MSTRTIIEINHDFLLRLLADPVALADTLRAVCCDHQAEINDDNGRGRPLDLGGGIRIVYRRHHSEDARLITKYVDIQI</sequence>